<sequence>MNQPEVVNNEKVFERDMNHYTVIDNDDAKKYLSNDELVVLENIRLKITAGRCRDDKPLRNFVIVSDKYQDLYDITWKLMEKELKFLGINQLPSKSALFLSKDQSDMIIDMIHRSEVKLIDPNKKFSKNQLGYNVESVFHPDIIRQVITGHFVDAYAELIKINERTHTRMSHDRMVDESIKRVLKLFFYSHSIRVAVDIVKYPKDDVPLRIDILLSEKKHDQVYGFVGYEESSLMRTRDRITDKLEVVVMIRGIREKRLLKVTDPELFGKSPLQYGDPVRVANLVNPNQFNP</sequence>
<evidence type="ECO:0000313" key="1">
    <source>
        <dbReference type="EMBL" id="BES79856.1"/>
    </source>
</evidence>
<reference evidence="1 2" key="1">
    <citation type="submission" date="2023-09" db="EMBL/GenBank/DDBJ databases">
        <title>Analysis of phage genome (vB_Yru_GN1) of the bacterium (Yersinia ruckeri).</title>
        <authorList>
            <person name="Ganjoor M.S."/>
            <person name="Bouzari M."/>
            <person name="Soleimani-Delfan A."/>
        </authorList>
    </citation>
    <scope>NUCLEOTIDE SEQUENCE [LARGE SCALE GENOMIC DNA]</scope>
    <source>
        <strain evidence="2">vB_Yru_GN1</strain>
    </source>
</reference>
<accession>A0AA86MA66</accession>
<proteinExistence type="predicted"/>
<keyword evidence="2" id="KW-1185">Reference proteome</keyword>
<protein>
    <submittedName>
        <fullName evidence="1">Uncharacterized protein</fullName>
    </submittedName>
</protein>
<evidence type="ECO:0000313" key="2">
    <source>
        <dbReference type="Proteomes" id="UP001304813"/>
    </source>
</evidence>
<name>A0AA86MA66_9CAUD</name>
<organism evidence="1 2">
    <name type="scientific">Yersinia phage vB_Yru_GN1</name>
    <dbReference type="NCBI Taxonomy" id="3074381"/>
    <lineage>
        <taxon>Viruses</taxon>
        <taxon>Duplodnaviria</taxon>
        <taxon>Heunggongvirae</taxon>
        <taxon>Uroviricota</taxon>
        <taxon>Caudoviricetes</taxon>
        <taxon>Caudoviricetes incertae sedis</taxon>
        <taxon>Sepahanvirus</taxon>
        <taxon>Sepahanvirus vB-Yru-GN1</taxon>
    </lineage>
</organism>
<dbReference type="EMBL" id="LC779065">
    <property type="protein sequence ID" value="BES79856.1"/>
    <property type="molecule type" value="Genomic_DNA"/>
</dbReference>
<dbReference type="Proteomes" id="UP001304813">
    <property type="component" value="Segment"/>
</dbReference>